<dbReference type="AlphaFoldDB" id="A0A1M4YA53"/>
<dbReference type="InterPro" id="IPR024474">
    <property type="entry name" value="Znf_dom_IS66"/>
</dbReference>
<dbReference type="GO" id="GO:0008270">
    <property type="term" value="F:zinc ion binding"/>
    <property type="evidence" value="ECO:0007669"/>
    <property type="project" value="UniProtKB-KW"/>
</dbReference>
<dbReference type="Pfam" id="PF20042">
    <property type="entry name" value="DUF6444"/>
    <property type="match status" value="1"/>
</dbReference>
<evidence type="ECO:0000259" key="3">
    <source>
        <dbReference type="Pfam" id="PF13005"/>
    </source>
</evidence>
<sequence length="170" mass="18079">MAGGSLEEQLAEAVATIKALRAENEALRDELAALKSLLGADSSTTSKPPSGDPVATRKKRAERRGEERVAKQAQGKQPGAPGRSLQRCRPDRRIEHEAPACSCCGADLSGAPVIGTEVRQVIDLPRVTPTVTDHIVYKRRCACGTVTAGEMPPEARAPVCWGPEVRAFAL</sequence>
<dbReference type="EMBL" id="FQUL01000059">
    <property type="protein sequence ID" value="SHF02513.1"/>
    <property type="molecule type" value="Genomic_DNA"/>
</dbReference>
<keyword evidence="5" id="KW-0863">Zinc-finger</keyword>
<proteinExistence type="predicted"/>
<keyword evidence="5" id="KW-0862">Zinc</keyword>
<feature type="domain" description="Transposase IS66 zinc-finger binding" evidence="3">
    <location>
        <begin position="100"/>
        <end position="143"/>
    </location>
</feature>
<dbReference type="OrthoDB" id="3638270at2"/>
<accession>A0A1M4YA53</accession>
<dbReference type="InterPro" id="IPR045618">
    <property type="entry name" value="DUF6444"/>
</dbReference>
<dbReference type="Pfam" id="PF13005">
    <property type="entry name" value="zf-IS66"/>
    <property type="match status" value="1"/>
</dbReference>
<organism evidence="5 6">
    <name type="scientific">Ferrithrix thermotolerans DSM 19514</name>
    <dbReference type="NCBI Taxonomy" id="1121881"/>
    <lineage>
        <taxon>Bacteria</taxon>
        <taxon>Bacillati</taxon>
        <taxon>Actinomycetota</taxon>
        <taxon>Acidimicrobiia</taxon>
        <taxon>Acidimicrobiales</taxon>
        <taxon>Acidimicrobiaceae</taxon>
        <taxon>Ferrithrix</taxon>
    </lineage>
</organism>
<gene>
    <name evidence="5" type="ORF">SAMN02745225_02285</name>
</gene>
<protein>
    <submittedName>
        <fullName evidence="5">Zinc-finger binding domain of transposase IS66</fullName>
    </submittedName>
</protein>
<dbReference type="Proteomes" id="UP000184295">
    <property type="component" value="Unassembled WGS sequence"/>
</dbReference>
<feature type="region of interest" description="Disordered" evidence="2">
    <location>
        <begin position="37"/>
        <end position="91"/>
    </location>
</feature>
<evidence type="ECO:0000256" key="1">
    <source>
        <dbReference type="SAM" id="Coils"/>
    </source>
</evidence>
<evidence type="ECO:0000313" key="5">
    <source>
        <dbReference type="EMBL" id="SHF02513.1"/>
    </source>
</evidence>
<name>A0A1M4YA53_9ACTN</name>
<feature type="domain" description="DUF6444" evidence="4">
    <location>
        <begin position="11"/>
        <end position="83"/>
    </location>
</feature>
<dbReference type="STRING" id="1121881.SAMN02745225_02285"/>
<evidence type="ECO:0000256" key="2">
    <source>
        <dbReference type="SAM" id="MobiDB-lite"/>
    </source>
</evidence>
<evidence type="ECO:0000313" key="6">
    <source>
        <dbReference type="Proteomes" id="UP000184295"/>
    </source>
</evidence>
<keyword evidence="1" id="KW-0175">Coiled coil</keyword>
<dbReference type="RefSeq" id="WP_072792656.1">
    <property type="nucleotide sequence ID" value="NZ_FQUL01000059.1"/>
</dbReference>
<feature type="coiled-coil region" evidence="1">
    <location>
        <begin position="3"/>
        <end position="37"/>
    </location>
</feature>
<keyword evidence="6" id="KW-1185">Reference proteome</keyword>
<evidence type="ECO:0000259" key="4">
    <source>
        <dbReference type="Pfam" id="PF20042"/>
    </source>
</evidence>
<keyword evidence="5" id="KW-0479">Metal-binding</keyword>
<reference evidence="6" key="1">
    <citation type="submission" date="2016-11" db="EMBL/GenBank/DDBJ databases">
        <authorList>
            <person name="Varghese N."/>
            <person name="Submissions S."/>
        </authorList>
    </citation>
    <scope>NUCLEOTIDE SEQUENCE [LARGE SCALE GENOMIC DNA]</scope>
    <source>
        <strain evidence="6">DSM 19514</strain>
    </source>
</reference>